<accession>A0A2M6Z497</accession>
<proteinExistence type="predicted"/>
<reference evidence="2" key="1">
    <citation type="submission" date="2017-09" db="EMBL/GenBank/DDBJ databases">
        <title>Depth-based differentiation of microbial function through sediment-hosted aquifers and enrichment of novel symbionts in the deep terrestrial subsurface.</title>
        <authorList>
            <person name="Probst A.J."/>
            <person name="Ladd B."/>
            <person name="Jarett J.K."/>
            <person name="Geller-Mcgrath D.E."/>
            <person name="Sieber C.M.K."/>
            <person name="Emerson J.B."/>
            <person name="Anantharaman K."/>
            <person name="Thomas B.C."/>
            <person name="Malmstrom R."/>
            <person name="Stieglmeier M."/>
            <person name="Klingl A."/>
            <person name="Woyke T."/>
            <person name="Ryan C.M."/>
            <person name="Banfield J.F."/>
        </authorList>
    </citation>
    <scope>NUCLEOTIDE SEQUENCE [LARGE SCALE GENOMIC DNA]</scope>
</reference>
<name>A0A2M6Z497_9BACT</name>
<organism evidence="1 2">
    <name type="scientific">bacterium (Candidatus Gribaldobacteria) CG07_land_8_20_14_0_80_33_18</name>
    <dbReference type="NCBI Taxonomy" id="2014272"/>
    <lineage>
        <taxon>Bacteria</taxon>
        <taxon>Candidatus Gribaldobacteria</taxon>
    </lineage>
</organism>
<evidence type="ECO:0000313" key="1">
    <source>
        <dbReference type="EMBL" id="PIU47238.1"/>
    </source>
</evidence>
<dbReference type="PANTHER" id="PTHR39189:SF1">
    <property type="entry name" value="UPF0173 METAL-DEPENDENT HYDROLASE YTKL"/>
    <property type="match status" value="1"/>
</dbReference>
<dbReference type="GO" id="GO:0016787">
    <property type="term" value="F:hydrolase activity"/>
    <property type="evidence" value="ECO:0007669"/>
    <property type="project" value="UniProtKB-KW"/>
</dbReference>
<dbReference type="AlphaFoldDB" id="A0A2M6Z497"/>
<dbReference type="InterPro" id="IPR036866">
    <property type="entry name" value="RibonucZ/Hydroxyglut_hydro"/>
</dbReference>
<dbReference type="Proteomes" id="UP000228777">
    <property type="component" value="Unassembled WGS sequence"/>
</dbReference>
<dbReference type="EMBL" id="PEWP01000008">
    <property type="protein sequence ID" value="PIU47238.1"/>
    <property type="molecule type" value="Genomic_DNA"/>
</dbReference>
<comment type="caution">
    <text evidence="1">The sequence shown here is derived from an EMBL/GenBank/DDBJ whole genome shotgun (WGS) entry which is preliminary data.</text>
</comment>
<gene>
    <name evidence="1" type="ORF">COS93_00375</name>
</gene>
<dbReference type="Pfam" id="PF13483">
    <property type="entry name" value="Lactamase_B_3"/>
    <property type="match status" value="1"/>
</dbReference>
<evidence type="ECO:0000313" key="2">
    <source>
        <dbReference type="Proteomes" id="UP000228777"/>
    </source>
</evidence>
<sequence>MIITWRGQSFFELAIKNQEHKEVKVVIDPYDESLGLKVPKVEAQILLVSHSHSDHSNLSAIIGEPFLIKTPGEYEIQGVFVKGIPAFHNNNLGKEKEMVTIYKIEAEEMKICHLSDLGQKELTKQQLEEIGAVDILMIPVGGIYTIGAKEASSIISQIEPKLVVPMHYQIPKLKVKLEGVEKFLKVMGVGSIEPEAQLKIKLIDLPKEEETKIVILKAR</sequence>
<keyword evidence="1" id="KW-0378">Hydrolase</keyword>
<dbReference type="Gene3D" id="3.60.15.10">
    <property type="entry name" value="Ribonuclease Z/Hydroxyacylglutathione hydrolase-like"/>
    <property type="match status" value="1"/>
</dbReference>
<dbReference type="PANTHER" id="PTHR39189">
    <property type="entry name" value="UPF0173 METAL-DEPENDENT HYDROLASE YTKL"/>
    <property type="match status" value="1"/>
</dbReference>
<dbReference type="SUPFAM" id="SSF56281">
    <property type="entry name" value="Metallo-hydrolase/oxidoreductase"/>
    <property type="match status" value="1"/>
</dbReference>
<protein>
    <submittedName>
        <fullName evidence="1">MBL fold metallo-hydrolase</fullName>
    </submittedName>
</protein>